<evidence type="ECO:0000313" key="2">
    <source>
        <dbReference type="Proteomes" id="UP001205843"/>
    </source>
</evidence>
<sequence length="190" mass="21036">MNTQTDNAVHRNNVNGVDVNALFDTINAVKANTTLADSQFRATNRWMDGGHNRSTIQSFRSCGQEDTSRNRPFIMDADEPEVLLGSDQGANPVEYVLHALAACMTTTVIYHAAARGIAIRGMHSALEGDLDLRGFLGLSDEVRRGYQVIRVRMTVDCDAEPEALAELVRYSPVYDMVSRSLPVEVRFCRA</sequence>
<dbReference type="RefSeq" id="WP_253485232.1">
    <property type="nucleotide sequence ID" value="NZ_JALJXV010000013.1"/>
</dbReference>
<dbReference type="Gene3D" id="3.30.300.20">
    <property type="match status" value="1"/>
</dbReference>
<dbReference type="Pfam" id="PF02566">
    <property type="entry name" value="OsmC"/>
    <property type="match status" value="1"/>
</dbReference>
<dbReference type="InterPro" id="IPR036102">
    <property type="entry name" value="OsmC/Ohrsf"/>
</dbReference>
<name>A0AAE3G783_9GAMM</name>
<dbReference type="InterPro" id="IPR003718">
    <property type="entry name" value="OsmC/Ohr_fam"/>
</dbReference>
<reference evidence="1" key="1">
    <citation type="submission" date="2022-03" db="EMBL/GenBank/DDBJ databases">
        <title>Genomic Encyclopedia of Type Strains, Phase III (KMG-III): the genomes of soil and plant-associated and newly described type strains.</title>
        <authorList>
            <person name="Whitman W."/>
        </authorList>
    </citation>
    <scope>NUCLEOTIDE SEQUENCE</scope>
    <source>
        <strain evidence="1">ANL 6-2</strain>
    </source>
</reference>
<proteinExistence type="predicted"/>
<accession>A0AAE3G783</accession>
<gene>
    <name evidence="1" type="ORF">J2T57_004290</name>
</gene>
<evidence type="ECO:0000313" key="1">
    <source>
        <dbReference type="EMBL" id="MCP1677116.1"/>
    </source>
</evidence>
<dbReference type="InterPro" id="IPR052924">
    <property type="entry name" value="OsmC/Ohr_hydroprdx_reductase"/>
</dbReference>
<dbReference type="SUPFAM" id="SSF82784">
    <property type="entry name" value="OsmC-like"/>
    <property type="match status" value="1"/>
</dbReference>
<protein>
    <submittedName>
        <fullName evidence="1">OsmC-like protein</fullName>
    </submittedName>
</protein>
<dbReference type="PANTHER" id="PTHR35368">
    <property type="entry name" value="HYDROPEROXIDE REDUCTASE"/>
    <property type="match status" value="1"/>
</dbReference>
<dbReference type="AlphaFoldDB" id="A0AAE3G783"/>
<comment type="caution">
    <text evidence="1">The sequence shown here is derived from an EMBL/GenBank/DDBJ whole genome shotgun (WGS) entry which is preliminary data.</text>
</comment>
<keyword evidence="2" id="KW-1185">Reference proteome</keyword>
<dbReference type="EMBL" id="JALJXV010000013">
    <property type="protein sequence ID" value="MCP1677116.1"/>
    <property type="molecule type" value="Genomic_DNA"/>
</dbReference>
<dbReference type="InterPro" id="IPR015946">
    <property type="entry name" value="KH_dom-like_a/b"/>
</dbReference>
<organism evidence="1 2">
    <name type="scientific">Natronocella acetinitrilica</name>
    <dbReference type="NCBI Taxonomy" id="414046"/>
    <lineage>
        <taxon>Bacteria</taxon>
        <taxon>Pseudomonadati</taxon>
        <taxon>Pseudomonadota</taxon>
        <taxon>Gammaproteobacteria</taxon>
        <taxon>Chromatiales</taxon>
        <taxon>Ectothiorhodospiraceae</taxon>
        <taxon>Natronocella</taxon>
    </lineage>
</organism>
<dbReference type="PANTHER" id="PTHR35368:SF1">
    <property type="entry name" value="HYDROPEROXIDE REDUCTASE"/>
    <property type="match status" value="1"/>
</dbReference>
<dbReference type="Proteomes" id="UP001205843">
    <property type="component" value="Unassembled WGS sequence"/>
</dbReference>